<dbReference type="InterPro" id="IPR036005">
    <property type="entry name" value="Creatinase/aminopeptidase-like"/>
</dbReference>
<evidence type="ECO:0000313" key="4">
    <source>
        <dbReference type="Proteomes" id="UP000005990"/>
    </source>
</evidence>
<dbReference type="eggNOG" id="COG0006">
    <property type="taxonomic scope" value="Bacteria"/>
</dbReference>
<evidence type="ECO:0000259" key="1">
    <source>
        <dbReference type="Pfam" id="PF00557"/>
    </source>
</evidence>
<dbReference type="AlphaFoldDB" id="E4KN23"/>
<dbReference type="OrthoDB" id="9806388at2"/>
<dbReference type="PANTHER" id="PTHR46112:SF3">
    <property type="entry name" value="AMINOPEPTIDASE YPDF"/>
    <property type="match status" value="1"/>
</dbReference>
<dbReference type="EMBL" id="AENN01000006">
    <property type="protein sequence ID" value="EFR31770.1"/>
    <property type="molecule type" value="Genomic_DNA"/>
</dbReference>
<feature type="domain" description="Creatinase N-terminal" evidence="2">
    <location>
        <begin position="5"/>
        <end position="132"/>
    </location>
</feature>
<dbReference type="SUPFAM" id="SSF55920">
    <property type="entry name" value="Creatinase/aminopeptidase"/>
    <property type="match status" value="1"/>
</dbReference>
<gene>
    <name evidence="3" type="ORF">HMPREF9257_0236</name>
</gene>
<accession>E4KN23</accession>
<dbReference type="RefSeq" id="WP_006417902.1">
    <property type="nucleotide sequence ID" value="NZ_AENN01000006.1"/>
</dbReference>
<dbReference type="InterPro" id="IPR050659">
    <property type="entry name" value="Peptidase_M24B"/>
</dbReference>
<dbReference type="Pfam" id="PF00557">
    <property type="entry name" value="Peptidase_M24"/>
    <property type="match status" value="1"/>
</dbReference>
<protein>
    <submittedName>
        <fullName evidence="3">Creatinase</fullName>
    </submittedName>
</protein>
<dbReference type="PANTHER" id="PTHR46112">
    <property type="entry name" value="AMINOPEPTIDASE"/>
    <property type="match status" value="1"/>
</dbReference>
<dbReference type="InterPro" id="IPR000994">
    <property type="entry name" value="Pept_M24"/>
</dbReference>
<dbReference type="Pfam" id="PF01321">
    <property type="entry name" value="Creatinase_N"/>
    <property type="match status" value="1"/>
</dbReference>
<feature type="domain" description="Peptidase M24" evidence="1">
    <location>
        <begin position="139"/>
        <end position="342"/>
    </location>
</feature>
<dbReference type="Gene3D" id="3.90.230.10">
    <property type="entry name" value="Creatinase/methionine aminopeptidase superfamily"/>
    <property type="match status" value="1"/>
</dbReference>
<comment type="caution">
    <text evidence="3">The sequence shown here is derived from an EMBL/GenBank/DDBJ whole genome shotgun (WGS) entry which is preliminary data.</text>
</comment>
<organism evidence="3 4">
    <name type="scientific">Eremococcus coleocola ACS-139-V-Col8</name>
    <dbReference type="NCBI Taxonomy" id="908337"/>
    <lineage>
        <taxon>Bacteria</taxon>
        <taxon>Bacillati</taxon>
        <taxon>Bacillota</taxon>
        <taxon>Bacilli</taxon>
        <taxon>Lactobacillales</taxon>
        <taxon>Aerococcaceae</taxon>
        <taxon>Eremococcus</taxon>
    </lineage>
</organism>
<evidence type="ECO:0000313" key="3">
    <source>
        <dbReference type="EMBL" id="EFR31770.1"/>
    </source>
</evidence>
<dbReference type="InterPro" id="IPR000587">
    <property type="entry name" value="Creatinase_N"/>
</dbReference>
<dbReference type="SUPFAM" id="SSF53092">
    <property type="entry name" value="Creatinase/prolidase N-terminal domain"/>
    <property type="match status" value="1"/>
</dbReference>
<reference evidence="3 4" key="1">
    <citation type="submission" date="2010-10" db="EMBL/GenBank/DDBJ databases">
        <authorList>
            <person name="Durkin A.S."/>
            <person name="Madupu R."/>
            <person name="Torralba M."/>
            <person name="Gillis M."/>
            <person name="Methe B."/>
            <person name="Sutton G."/>
            <person name="Nelson K.E."/>
        </authorList>
    </citation>
    <scope>NUCLEOTIDE SEQUENCE [LARGE SCALE GENOMIC DNA]</scope>
    <source>
        <strain evidence="3 4">ACS-139-V-Col8</strain>
    </source>
</reference>
<dbReference type="STRING" id="908337.HMPREF9257_0236"/>
<dbReference type="InterPro" id="IPR029149">
    <property type="entry name" value="Creatin/AminoP/Spt16_N"/>
</dbReference>
<evidence type="ECO:0000259" key="2">
    <source>
        <dbReference type="Pfam" id="PF01321"/>
    </source>
</evidence>
<dbReference type="Proteomes" id="UP000005990">
    <property type="component" value="Unassembled WGS sequence"/>
</dbReference>
<keyword evidence="4" id="KW-1185">Reference proteome</keyword>
<sequence length="364" mass="39924">MYQTRISKLCQALKSQNVDYQLISDPASINYLTGYKTDPGERLLLLILAADGHLTLVLNQLFPPAQVDPKIEQLIYSDGQPILKKIAALLSNGKQVGIDKTWPSHFLLDLMALKPDLLPLNNSAIIDDLRAIKSPEEIEIMKKASALNDQAVEFLISQVDQGLAETEMVKRLNDFYKKTGHSGLSFEPIVAYGANGADPHHTSSDSLPKIGDSVVLDIGGIYQGYASDMTRTVFYGQASPEAVKVYETVLAANLAALNQVKPGVPLKTIDLAARKIIEDAGYGPYFTHRTGHFIGQECHEAGDVGPYNETLTQVGNVFSIEPGIYLPNKLGVRIEDLVVVTEDGYELLNHANKELQIIPIDKKQ</sequence>
<dbReference type="MEROPS" id="M24.034"/>
<dbReference type="Gene3D" id="3.40.350.10">
    <property type="entry name" value="Creatinase/prolidase N-terminal domain"/>
    <property type="match status" value="1"/>
</dbReference>
<name>E4KN23_9LACT</name>
<dbReference type="CDD" id="cd01092">
    <property type="entry name" value="APP-like"/>
    <property type="match status" value="1"/>
</dbReference>
<proteinExistence type="predicted"/>